<accession>A0A9J6EPJ6</accession>
<evidence type="ECO:0000313" key="2">
    <source>
        <dbReference type="EMBL" id="KAH8036419.1"/>
    </source>
</evidence>
<protein>
    <submittedName>
        <fullName evidence="2">Uncharacterized protein</fullName>
    </submittedName>
</protein>
<feature type="region of interest" description="Disordered" evidence="1">
    <location>
        <begin position="1"/>
        <end position="28"/>
    </location>
</feature>
<proteinExistence type="predicted"/>
<reference evidence="2" key="2">
    <citation type="submission" date="2021-09" db="EMBL/GenBank/DDBJ databases">
        <authorList>
            <person name="Jia N."/>
            <person name="Wang J."/>
            <person name="Shi W."/>
            <person name="Du L."/>
            <person name="Sun Y."/>
            <person name="Zhan W."/>
            <person name="Jiang J."/>
            <person name="Wang Q."/>
            <person name="Zhang B."/>
            <person name="Ji P."/>
            <person name="Sakyi L.B."/>
            <person name="Cui X."/>
            <person name="Yuan T."/>
            <person name="Jiang B."/>
            <person name="Yang W."/>
            <person name="Lam T.T.-Y."/>
            <person name="Chang Q."/>
            <person name="Ding S."/>
            <person name="Wang X."/>
            <person name="Zhu J."/>
            <person name="Ruan X."/>
            <person name="Zhao L."/>
            <person name="Wei J."/>
            <person name="Que T."/>
            <person name="Du C."/>
            <person name="Cheng J."/>
            <person name="Dai P."/>
            <person name="Han X."/>
            <person name="Huang E."/>
            <person name="Gao Y."/>
            <person name="Liu J."/>
            <person name="Shao H."/>
            <person name="Ye R."/>
            <person name="Li L."/>
            <person name="Wei W."/>
            <person name="Wang X."/>
            <person name="Wang C."/>
            <person name="Huo Q."/>
            <person name="Li W."/>
            <person name="Guo W."/>
            <person name="Chen H."/>
            <person name="Chen S."/>
            <person name="Zhou L."/>
            <person name="Zhou L."/>
            <person name="Ni X."/>
            <person name="Tian J."/>
            <person name="Zhou Y."/>
            <person name="Sheng Y."/>
            <person name="Liu T."/>
            <person name="Pan Y."/>
            <person name="Xia L."/>
            <person name="Li J."/>
            <person name="Zhao F."/>
            <person name="Cao W."/>
        </authorList>
    </citation>
    <scope>NUCLEOTIDE SEQUENCE</scope>
    <source>
        <strain evidence="2">Rmic-2018</strain>
        <tissue evidence="2">Larvae</tissue>
    </source>
</reference>
<evidence type="ECO:0000313" key="3">
    <source>
        <dbReference type="Proteomes" id="UP000821866"/>
    </source>
</evidence>
<evidence type="ECO:0000256" key="1">
    <source>
        <dbReference type="SAM" id="MobiDB-lite"/>
    </source>
</evidence>
<comment type="caution">
    <text evidence="2">The sequence shown here is derived from an EMBL/GenBank/DDBJ whole genome shotgun (WGS) entry which is preliminary data.</text>
</comment>
<keyword evidence="3" id="KW-1185">Reference proteome</keyword>
<reference evidence="2" key="1">
    <citation type="journal article" date="2020" name="Cell">
        <title>Large-Scale Comparative Analyses of Tick Genomes Elucidate Their Genetic Diversity and Vector Capacities.</title>
        <authorList>
            <consortium name="Tick Genome and Microbiome Consortium (TIGMIC)"/>
            <person name="Jia N."/>
            <person name="Wang J."/>
            <person name="Shi W."/>
            <person name="Du L."/>
            <person name="Sun Y."/>
            <person name="Zhan W."/>
            <person name="Jiang J.F."/>
            <person name="Wang Q."/>
            <person name="Zhang B."/>
            <person name="Ji P."/>
            <person name="Bell-Sakyi L."/>
            <person name="Cui X.M."/>
            <person name="Yuan T.T."/>
            <person name="Jiang B.G."/>
            <person name="Yang W.F."/>
            <person name="Lam T.T."/>
            <person name="Chang Q.C."/>
            <person name="Ding S.J."/>
            <person name="Wang X.J."/>
            <person name="Zhu J.G."/>
            <person name="Ruan X.D."/>
            <person name="Zhao L."/>
            <person name="Wei J.T."/>
            <person name="Ye R.Z."/>
            <person name="Que T.C."/>
            <person name="Du C.H."/>
            <person name="Zhou Y.H."/>
            <person name="Cheng J.X."/>
            <person name="Dai P.F."/>
            <person name="Guo W.B."/>
            <person name="Han X.H."/>
            <person name="Huang E.J."/>
            <person name="Li L.F."/>
            <person name="Wei W."/>
            <person name="Gao Y.C."/>
            <person name="Liu J.Z."/>
            <person name="Shao H.Z."/>
            <person name="Wang X."/>
            <person name="Wang C.C."/>
            <person name="Yang T.C."/>
            <person name="Huo Q.B."/>
            <person name="Li W."/>
            <person name="Chen H.Y."/>
            <person name="Chen S.E."/>
            <person name="Zhou L.G."/>
            <person name="Ni X.B."/>
            <person name="Tian J.H."/>
            <person name="Sheng Y."/>
            <person name="Liu T."/>
            <person name="Pan Y.S."/>
            <person name="Xia L.Y."/>
            <person name="Li J."/>
            <person name="Zhao F."/>
            <person name="Cao W.C."/>
        </authorList>
    </citation>
    <scope>NUCLEOTIDE SEQUENCE</scope>
    <source>
        <strain evidence="2">Rmic-2018</strain>
    </source>
</reference>
<dbReference type="AlphaFoldDB" id="A0A9J6EPJ6"/>
<name>A0A9J6EPJ6_RHIMP</name>
<dbReference type="EMBL" id="JABSTU010000002">
    <property type="protein sequence ID" value="KAH8036419.1"/>
    <property type="molecule type" value="Genomic_DNA"/>
</dbReference>
<dbReference type="Proteomes" id="UP000821866">
    <property type="component" value="Chromosome 10"/>
</dbReference>
<organism evidence="2 3">
    <name type="scientific">Rhipicephalus microplus</name>
    <name type="common">Cattle tick</name>
    <name type="synonym">Boophilus microplus</name>
    <dbReference type="NCBI Taxonomy" id="6941"/>
    <lineage>
        <taxon>Eukaryota</taxon>
        <taxon>Metazoa</taxon>
        <taxon>Ecdysozoa</taxon>
        <taxon>Arthropoda</taxon>
        <taxon>Chelicerata</taxon>
        <taxon>Arachnida</taxon>
        <taxon>Acari</taxon>
        <taxon>Parasitiformes</taxon>
        <taxon>Ixodida</taxon>
        <taxon>Ixodoidea</taxon>
        <taxon>Ixodidae</taxon>
        <taxon>Rhipicephalinae</taxon>
        <taxon>Rhipicephalus</taxon>
        <taxon>Boophilus</taxon>
    </lineage>
</organism>
<gene>
    <name evidence="2" type="ORF">HPB51_000370</name>
</gene>
<sequence>MADDDATASTGSTASIEEKTNGWENAISVSKKEPFDNRGWLSATYHNSRLIAVPAAGTEAVDKSVSSQPEHKENLLRKEKLPSLPKNDFKVIIKLRDGLNISQLSKHQAWTKGRRVPDTRRCCLLKLYRASNREWTHLGDPVHAMQRGASYAGKEVQGMLQETEKPTTKNKRADGHRGTRRRWTRPGLETLVQQGWQLTIQVPISIKTTLMIEIGVQDPPGSR</sequence>